<dbReference type="PANTHER" id="PTHR19303">
    <property type="entry name" value="TRANSPOSON"/>
    <property type="match status" value="1"/>
</dbReference>
<dbReference type="PANTHER" id="PTHR19303:SF71">
    <property type="entry name" value="ZINC FINGER PHD-TYPE DOMAIN-CONTAINING PROTEIN"/>
    <property type="match status" value="1"/>
</dbReference>
<evidence type="ECO:0000313" key="3">
    <source>
        <dbReference type="Proteomes" id="UP000478052"/>
    </source>
</evidence>
<feature type="non-terminal residue" evidence="2">
    <location>
        <position position="1"/>
    </location>
</feature>
<comment type="caution">
    <text evidence="2">The sequence shown here is derived from an EMBL/GenBank/DDBJ whole genome shotgun (WGS) entry which is preliminary data.</text>
</comment>
<accession>A0A6G0VHH7</accession>
<proteinExistence type="predicted"/>
<dbReference type="OrthoDB" id="6606073at2759"/>
<dbReference type="AlphaFoldDB" id="A0A6G0VHH7"/>
<keyword evidence="3" id="KW-1185">Reference proteome</keyword>
<dbReference type="Proteomes" id="UP000478052">
    <property type="component" value="Unassembled WGS sequence"/>
</dbReference>
<gene>
    <name evidence="2" type="ORF">FWK35_00037468</name>
</gene>
<dbReference type="Pfam" id="PF03184">
    <property type="entry name" value="DDE_1"/>
    <property type="match status" value="1"/>
</dbReference>
<dbReference type="EMBL" id="VUJU01017264">
    <property type="protein sequence ID" value="KAF0684221.1"/>
    <property type="molecule type" value="Genomic_DNA"/>
</dbReference>
<protein>
    <submittedName>
        <fullName evidence="2">Pogo transposable element with KRAB domain</fullName>
    </submittedName>
</protein>
<dbReference type="GO" id="GO:0005634">
    <property type="term" value="C:nucleus"/>
    <property type="evidence" value="ECO:0007669"/>
    <property type="project" value="TreeGrafter"/>
</dbReference>
<reference evidence="2 3" key="1">
    <citation type="submission" date="2019-08" db="EMBL/GenBank/DDBJ databases">
        <title>Whole genome of Aphis craccivora.</title>
        <authorList>
            <person name="Voronova N.V."/>
            <person name="Shulinski R.S."/>
            <person name="Bandarenka Y.V."/>
            <person name="Zhorov D.G."/>
            <person name="Warner D."/>
        </authorList>
    </citation>
    <scope>NUCLEOTIDE SEQUENCE [LARGE SCALE GENOMIC DNA]</scope>
    <source>
        <strain evidence="2">180601</strain>
        <tissue evidence="2">Whole Body</tissue>
    </source>
</reference>
<dbReference type="InterPro" id="IPR050863">
    <property type="entry name" value="CenT-Element_Derived"/>
</dbReference>
<feature type="non-terminal residue" evidence="2">
    <location>
        <position position="328"/>
    </location>
</feature>
<feature type="domain" description="DDE-1" evidence="1">
    <location>
        <begin position="158"/>
        <end position="323"/>
    </location>
</feature>
<evidence type="ECO:0000313" key="2">
    <source>
        <dbReference type="EMBL" id="KAF0684221.1"/>
    </source>
</evidence>
<dbReference type="GO" id="GO:0003677">
    <property type="term" value="F:DNA binding"/>
    <property type="evidence" value="ECO:0007669"/>
    <property type="project" value="TreeGrafter"/>
</dbReference>
<organism evidence="2 3">
    <name type="scientific">Aphis craccivora</name>
    <name type="common">Cowpea aphid</name>
    <dbReference type="NCBI Taxonomy" id="307492"/>
    <lineage>
        <taxon>Eukaryota</taxon>
        <taxon>Metazoa</taxon>
        <taxon>Ecdysozoa</taxon>
        <taxon>Arthropoda</taxon>
        <taxon>Hexapoda</taxon>
        <taxon>Insecta</taxon>
        <taxon>Pterygota</taxon>
        <taxon>Neoptera</taxon>
        <taxon>Paraneoptera</taxon>
        <taxon>Hemiptera</taxon>
        <taxon>Sternorrhyncha</taxon>
        <taxon>Aphidomorpha</taxon>
        <taxon>Aphidoidea</taxon>
        <taxon>Aphididae</taxon>
        <taxon>Aphidini</taxon>
        <taxon>Aphis</taxon>
        <taxon>Aphis</taxon>
    </lineage>
</organism>
<name>A0A6G0VHH7_APHCR</name>
<dbReference type="InterPro" id="IPR004875">
    <property type="entry name" value="DDE_SF_endonuclease_dom"/>
</dbReference>
<sequence length="328" mass="37365">VKKKKENIEVLKVNMGLITTVFSVDEEKELVAYLKLMEGRLFGLSSGDFRKLAYQLAIKNNINHNFNNDKKEAGYDWLKGFERGIQTYHFEAMGFNKPVVTTFCRFLGEVLDKYKFQSDRIFNCDETGISNVPISKSKILASKGRKQVGSLTSAERGQTVTVELCVSASGIYMPPMMIFPRVRTNLEYLRNCPPEFTAEFHPSGWMQTDIFYRWLKKFIQFTHASKNNPVLLLLDGHATHTKNINLINLARENGVVMLCFPPHCTHRLQPLDVGVIKPISTYYDPEVTNWLRSNTPKVVTLKDIGEIFGKAFMKSATISTAINSFKKT</sequence>
<evidence type="ECO:0000259" key="1">
    <source>
        <dbReference type="Pfam" id="PF03184"/>
    </source>
</evidence>